<keyword evidence="1" id="KW-0812">Transmembrane</keyword>
<dbReference type="Proteomes" id="UP001363622">
    <property type="component" value="Unassembled WGS sequence"/>
</dbReference>
<protein>
    <submittedName>
        <fullName evidence="2">Uncharacterized protein</fullName>
    </submittedName>
</protein>
<dbReference type="EMBL" id="JBBPHU010000001">
    <property type="protein sequence ID" value="KAK7524492.1"/>
    <property type="molecule type" value="Genomic_DNA"/>
</dbReference>
<gene>
    <name evidence="2" type="ORF">IWZ03DRAFT_25869</name>
</gene>
<reference evidence="2 3" key="1">
    <citation type="submission" date="2024-04" db="EMBL/GenBank/DDBJ databases">
        <title>Phyllosticta paracitricarpa is synonymous to the EU quarantine fungus P. citricarpa based on phylogenomic analyses.</title>
        <authorList>
            <consortium name="Lawrence Berkeley National Laboratory"/>
            <person name="Van Ingen-Buijs V.A."/>
            <person name="Van Westerhoven A.C."/>
            <person name="Haridas S."/>
            <person name="Skiadas P."/>
            <person name="Martin F."/>
            <person name="Groenewald J.Z."/>
            <person name="Crous P.W."/>
            <person name="Seidl M.F."/>
        </authorList>
    </citation>
    <scope>NUCLEOTIDE SEQUENCE [LARGE SCALE GENOMIC DNA]</scope>
    <source>
        <strain evidence="2 3">CBS 123371</strain>
    </source>
</reference>
<evidence type="ECO:0000313" key="2">
    <source>
        <dbReference type="EMBL" id="KAK7524492.1"/>
    </source>
</evidence>
<evidence type="ECO:0000313" key="3">
    <source>
        <dbReference type="Proteomes" id="UP001363622"/>
    </source>
</evidence>
<feature type="transmembrane region" description="Helical" evidence="1">
    <location>
        <begin position="47"/>
        <end position="65"/>
    </location>
</feature>
<organism evidence="2 3">
    <name type="scientific">Phyllosticta citriasiana</name>
    <dbReference type="NCBI Taxonomy" id="595635"/>
    <lineage>
        <taxon>Eukaryota</taxon>
        <taxon>Fungi</taxon>
        <taxon>Dikarya</taxon>
        <taxon>Ascomycota</taxon>
        <taxon>Pezizomycotina</taxon>
        <taxon>Dothideomycetes</taxon>
        <taxon>Dothideomycetes incertae sedis</taxon>
        <taxon>Botryosphaeriales</taxon>
        <taxon>Phyllostictaceae</taxon>
        <taxon>Phyllosticta</taxon>
    </lineage>
</organism>
<keyword evidence="1" id="KW-0472">Membrane</keyword>
<evidence type="ECO:0000256" key="1">
    <source>
        <dbReference type="SAM" id="Phobius"/>
    </source>
</evidence>
<keyword evidence="1" id="KW-1133">Transmembrane helix</keyword>
<proteinExistence type="predicted"/>
<comment type="caution">
    <text evidence="2">The sequence shown here is derived from an EMBL/GenBank/DDBJ whole genome shotgun (WGS) entry which is preliminary data.</text>
</comment>
<accession>A0ABR1L088</accession>
<feature type="transmembrane region" description="Helical" evidence="1">
    <location>
        <begin position="119"/>
        <end position="140"/>
    </location>
</feature>
<name>A0ABR1L088_9PEZI</name>
<sequence>MNPFRALACKRHHVQPALSSALRIHTSAHATSSVIRAFLQNPWSKQAFILPTIIITIPIGAPFLANTHTSQRSLCAQAQASTSARHCPSPPQTTPNHVALVPQFCSEPLCFLLYLFSDFSLLGFFFFFFFLVSFSIVLLIS</sequence>
<keyword evidence="3" id="KW-1185">Reference proteome</keyword>